<sequence>MNHKIKEFFASSWAIDNKTVIYAITIFLVIAGLYSYEKIPKEQFPDIVVPTIYVQNTYVGASPKDMENLVTKPIEDELKSVKDIKKVTSNSVESFSSIIVEFGTNVSVAEAKQRVKDAVDKAKPKLPNSSLRKEPVIQEIDFSEFPIMYVNISGDFGLDRLKKYAELLEEKIEGFPEIRRVDIIGALDREIQINVDKYKMEAATISFGDIERALSSENVTIPGGTIQIDGVRRSVNISGQFKDVETIKNLVVGSGLGGNIYLKDIAEVKDGFKEQESFARMNGKPVVTLSVIKKGGENLISAADKIKELVAQMQADSKLPSALAVDFTGDQSKNTRITLHDLINTIIIGFILVTVILMFFMGATNAMFVAASVPLSVALAFLIFPTIGFTLNFIVLFAFLLALGIVVDDAIVVIENTHRIFDNGKVPIKKAAKEAAGEVFLPVLSGTATTLAPFVPLAFWPGIIGKFMYFLPVTLIITLLASLVIAYTINPVFAVDFMKPHRDHSKKPEGTFYQRNKGMISVGVIFAIFAAIFYASGFFGMANFTLTLFALFLLNRFLLSKIIYRFQNKTWPSVQNAYKRLLSWTLVGKRPALLMLGAVGLFIISIVALILRKPTIEFFPQAEPNFVYVYASLPIGTDQNYTDSVMKVLEKRVNSVIYPDNKPNPLVTSVITNVTIGASEDQNDRSPTPHKGKIQVAFVEFAKRNGQSTQVYMDKIREEINKLDLPHTIKIAVEKERNGPPTGKPIAIEIMGEELDELILVGDSLQKFLENQQIAGVEKLQSDIQKNKPQLRVVIDRERALREGLFTGQIGSEVSTAILGREVSKFKEGEDEYPIMLRYTKEQRDNLAALINHKITFRDMAKGGVLRQVPISAVAELKYDNTFGGIKRKNQKKIITISSNILFGFNPAAVVKDVEDQIAIFKDKYNVPEGITIRMGGEQEQQKETSAFLGLAMLISVALILITLLLQFNSISKTFIILLQIVFSVIGVLLGLAITGMKISIVMTGIGIVALAGIVVRNGILLVEFTDILRERGLPIKQAIVEAGKDRMTPVLMTATATILGLIPLAVGLNIDFAKLFSEGNPNIFFGGDSVAFWGPLAWTMIYGLTFATILTLVLVPLMYWIAQNWKMRLQKFFGKKELETPLSSNGSLHKEETEVEALR</sequence>
<accession>A0A2N3IIG9</accession>
<proteinExistence type="predicted"/>
<protein>
    <submittedName>
        <fullName evidence="2">Cation/multidrug efflux pump</fullName>
    </submittedName>
</protein>
<keyword evidence="1" id="KW-1133">Transmembrane helix</keyword>
<dbReference type="PRINTS" id="PR00702">
    <property type="entry name" value="ACRIFLAVINRP"/>
</dbReference>
<dbReference type="Gene3D" id="3.30.70.1320">
    <property type="entry name" value="Multidrug efflux transporter AcrB pore domain like"/>
    <property type="match status" value="1"/>
</dbReference>
<feature type="transmembrane region" description="Helical" evidence="1">
    <location>
        <begin position="1091"/>
        <end position="1122"/>
    </location>
</feature>
<feature type="transmembrane region" description="Helical" evidence="1">
    <location>
        <begin position="467"/>
        <end position="497"/>
    </location>
</feature>
<dbReference type="GO" id="GO:0042910">
    <property type="term" value="F:xenobiotic transmembrane transporter activity"/>
    <property type="evidence" value="ECO:0007669"/>
    <property type="project" value="TreeGrafter"/>
</dbReference>
<dbReference type="Gene3D" id="3.30.70.1440">
    <property type="entry name" value="Multidrug efflux transporter AcrB pore domain"/>
    <property type="match status" value="1"/>
</dbReference>
<name>A0A2N3IIG9_9BACT</name>
<feature type="transmembrane region" description="Helical" evidence="1">
    <location>
        <begin position="435"/>
        <end position="455"/>
    </location>
</feature>
<dbReference type="Gene3D" id="1.20.1640.10">
    <property type="entry name" value="Multidrug efflux transporter AcrB transmembrane domain"/>
    <property type="match status" value="2"/>
</dbReference>
<dbReference type="GO" id="GO:0005886">
    <property type="term" value="C:plasma membrane"/>
    <property type="evidence" value="ECO:0007669"/>
    <property type="project" value="TreeGrafter"/>
</dbReference>
<dbReference type="PANTHER" id="PTHR32063:SF24">
    <property type="entry name" value="CATION EFFLUX SYSTEM (ACRB_ACRD_ACRF FAMILY)"/>
    <property type="match status" value="1"/>
</dbReference>
<dbReference type="EMBL" id="NKXO01000012">
    <property type="protein sequence ID" value="PKQ70023.1"/>
    <property type="molecule type" value="Genomic_DNA"/>
</dbReference>
<feature type="transmembrane region" description="Helical" evidence="1">
    <location>
        <begin position="342"/>
        <end position="360"/>
    </location>
</feature>
<comment type="caution">
    <text evidence="2">The sequence shown here is derived from an EMBL/GenBank/DDBJ whole genome shotgun (WGS) entry which is preliminary data.</text>
</comment>
<dbReference type="SUPFAM" id="SSF82714">
    <property type="entry name" value="Multidrug efflux transporter AcrB TolC docking domain, DN and DC subdomains"/>
    <property type="match status" value="2"/>
</dbReference>
<dbReference type="PANTHER" id="PTHR32063">
    <property type="match status" value="1"/>
</dbReference>
<gene>
    <name evidence="2" type="ORF">Rain11_0960</name>
</gene>
<feature type="transmembrane region" description="Helical" evidence="1">
    <location>
        <begin position="947"/>
        <end position="968"/>
    </location>
</feature>
<keyword evidence="3" id="KW-1185">Reference proteome</keyword>
<keyword evidence="1" id="KW-0812">Transmembrane</keyword>
<dbReference type="OrthoDB" id="9798415at2"/>
<feature type="transmembrane region" description="Helical" evidence="1">
    <location>
        <begin position="592"/>
        <end position="611"/>
    </location>
</feature>
<feature type="transmembrane region" description="Helical" evidence="1">
    <location>
        <begin position="975"/>
        <end position="995"/>
    </location>
</feature>
<keyword evidence="1" id="KW-0472">Membrane</keyword>
<evidence type="ECO:0000313" key="3">
    <source>
        <dbReference type="Proteomes" id="UP000233387"/>
    </source>
</evidence>
<feature type="transmembrane region" description="Helical" evidence="1">
    <location>
        <begin position="20"/>
        <end position="36"/>
    </location>
</feature>
<feature type="transmembrane region" description="Helical" evidence="1">
    <location>
        <begin position="1001"/>
        <end position="1023"/>
    </location>
</feature>
<dbReference type="Pfam" id="PF00873">
    <property type="entry name" value="ACR_tran"/>
    <property type="match status" value="2"/>
</dbReference>
<dbReference type="Gene3D" id="3.30.70.1430">
    <property type="entry name" value="Multidrug efflux transporter AcrB pore domain"/>
    <property type="match status" value="2"/>
</dbReference>
<dbReference type="InterPro" id="IPR027463">
    <property type="entry name" value="AcrB_DN_DC_subdom"/>
</dbReference>
<evidence type="ECO:0000256" key="1">
    <source>
        <dbReference type="SAM" id="Phobius"/>
    </source>
</evidence>
<dbReference type="SUPFAM" id="SSF82866">
    <property type="entry name" value="Multidrug efflux transporter AcrB transmembrane domain"/>
    <property type="match status" value="2"/>
</dbReference>
<dbReference type="Proteomes" id="UP000233387">
    <property type="component" value="Unassembled WGS sequence"/>
</dbReference>
<feature type="transmembrane region" description="Helical" evidence="1">
    <location>
        <begin position="1051"/>
        <end position="1071"/>
    </location>
</feature>
<dbReference type="AlphaFoldDB" id="A0A2N3IIG9"/>
<dbReference type="Gene3D" id="3.30.2090.10">
    <property type="entry name" value="Multidrug efflux transporter AcrB TolC docking domain, DN and DC subdomains"/>
    <property type="match status" value="2"/>
</dbReference>
<feature type="transmembrane region" description="Helical" evidence="1">
    <location>
        <begin position="518"/>
        <end position="535"/>
    </location>
</feature>
<dbReference type="InterPro" id="IPR001036">
    <property type="entry name" value="Acrflvin-R"/>
</dbReference>
<feature type="transmembrane region" description="Helical" evidence="1">
    <location>
        <begin position="541"/>
        <end position="559"/>
    </location>
</feature>
<evidence type="ECO:0000313" key="2">
    <source>
        <dbReference type="EMBL" id="PKQ70023.1"/>
    </source>
</evidence>
<reference evidence="2 3" key="1">
    <citation type="submission" date="2017-06" db="EMBL/GenBank/DDBJ databases">
        <title>Raineya orbicola gen. nov., sp. nov. a slightly thermophilic bacterium of the phylum Bacteroidetes and the description of Raineyaceae fam. nov.</title>
        <authorList>
            <person name="Albuquerque L."/>
            <person name="Polonia A.R.M."/>
            <person name="Barroso C."/>
            <person name="Froufe H.J.C."/>
            <person name="Lage O."/>
            <person name="Lobo-Da-Cunha A."/>
            <person name="Egas C."/>
            <person name="Da Costa M.S."/>
        </authorList>
    </citation>
    <scope>NUCLEOTIDE SEQUENCE [LARGE SCALE GENOMIC DNA]</scope>
    <source>
        <strain evidence="2 3">SPSPC-11</strain>
    </source>
</reference>
<dbReference type="SUPFAM" id="SSF82693">
    <property type="entry name" value="Multidrug efflux transporter AcrB pore domain, PN1, PN2, PC1 and PC2 subdomains"/>
    <property type="match status" value="2"/>
</dbReference>
<organism evidence="2 3">
    <name type="scientific">Raineya orbicola</name>
    <dbReference type="NCBI Taxonomy" id="2016530"/>
    <lineage>
        <taxon>Bacteria</taxon>
        <taxon>Pseudomonadati</taxon>
        <taxon>Bacteroidota</taxon>
        <taxon>Cytophagia</taxon>
        <taxon>Cytophagales</taxon>
        <taxon>Raineyaceae</taxon>
        <taxon>Raineya</taxon>
    </lineage>
</organism>
<dbReference type="RefSeq" id="WP_101358226.1">
    <property type="nucleotide sequence ID" value="NZ_NKXO01000012.1"/>
</dbReference>